<dbReference type="InterPro" id="IPR003439">
    <property type="entry name" value="ABC_transporter-like_ATP-bd"/>
</dbReference>
<keyword evidence="6" id="KW-1278">Translocase</keyword>
<feature type="compositionally biased region" description="Basic and acidic residues" evidence="8">
    <location>
        <begin position="226"/>
        <end position="242"/>
    </location>
</feature>
<dbReference type="Proteomes" id="UP000637002">
    <property type="component" value="Unassembled WGS sequence"/>
</dbReference>
<name>A0A916TYJ2_9HYPH</name>
<reference evidence="10" key="1">
    <citation type="journal article" date="2014" name="Int. J. Syst. Evol. Microbiol.">
        <title>Complete genome sequence of Corynebacterium casei LMG S-19264T (=DSM 44701T), isolated from a smear-ripened cheese.</title>
        <authorList>
            <consortium name="US DOE Joint Genome Institute (JGI-PGF)"/>
            <person name="Walter F."/>
            <person name="Albersmeier A."/>
            <person name="Kalinowski J."/>
            <person name="Ruckert C."/>
        </authorList>
    </citation>
    <scope>NUCLEOTIDE SEQUENCE</scope>
    <source>
        <strain evidence="10">CGMCC 1.12919</strain>
    </source>
</reference>
<dbReference type="PROSITE" id="PS50893">
    <property type="entry name" value="ABC_TRANSPORTER_2"/>
    <property type="match status" value="1"/>
</dbReference>
<evidence type="ECO:0000256" key="1">
    <source>
        <dbReference type="ARBA" id="ARBA00005417"/>
    </source>
</evidence>
<evidence type="ECO:0000259" key="9">
    <source>
        <dbReference type="PROSITE" id="PS50893"/>
    </source>
</evidence>
<evidence type="ECO:0000256" key="2">
    <source>
        <dbReference type="ARBA" id="ARBA00022448"/>
    </source>
</evidence>
<keyword evidence="11" id="KW-1185">Reference proteome</keyword>
<keyword evidence="7" id="KW-0472">Membrane</keyword>
<comment type="caution">
    <text evidence="10">The sequence shown here is derived from an EMBL/GenBank/DDBJ whole genome shotgun (WGS) entry which is preliminary data.</text>
</comment>
<comment type="similarity">
    <text evidence="1">Belongs to the ABC transporter superfamily.</text>
</comment>
<accession>A0A916TYJ2</accession>
<dbReference type="SMART" id="SM00382">
    <property type="entry name" value="AAA"/>
    <property type="match status" value="1"/>
</dbReference>
<dbReference type="Pfam" id="PF00005">
    <property type="entry name" value="ABC_tran"/>
    <property type="match status" value="1"/>
</dbReference>
<dbReference type="EMBL" id="BMGG01000001">
    <property type="protein sequence ID" value="GGC51436.1"/>
    <property type="molecule type" value="Genomic_DNA"/>
</dbReference>
<gene>
    <name evidence="10" type="primary">ccmA</name>
    <name evidence="10" type="ORF">GCM10010994_08180</name>
</gene>
<dbReference type="PANTHER" id="PTHR43499:SF1">
    <property type="entry name" value="ABC TRANSPORTER I FAMILY MEMBER 1"/>
    <property type="match status" value="1"/>
</dbReference>
<evidence type="ECO:0000313" key="11">
    <source>
        <dbReference type="Proteomes" id="UP000637002"/>
    </source>
</evidence>
<dbReference type="PROSITE" id="PS00211">
    <property type="entry name" value="ABC_TRANSPORTER_1"/>
    <property type="match status" value="1"/>
</dbReference>
<evidence type="ECO:0000256" key="6">
    <source>
        <dbReference type="ARBA" id="ARBA00022967"/>
    </source>
</evidence>
<evidence type="ECO:0000256" key="3">
    <source>
        <dbReference type="ARBA" id="ARBA00022741"/>
    </source>
</evidence>
<dbReference type="SUPFAM" id="SSF52540">
    <property type="entry name" value="P-loop containing nucleoside triphosphate hydrolases"/>
    <property type="match status" value="1"/>
</dbReference>
<evidence type="ECO:0000313" key="10">
    <source>
        <dbReference type="EMBL" id="GGC51436.1"/>
    </source>
</evidence>
<evidence type="ECO:0000256" key="7">
    <source>
        <dbReference type="ARBA" id="ARBA00023136"/>
    </source>
</evidence>
<evidence type="ECO:0000256" key="8">
    <source>
        <dbReference type="SAM" id="MobiDB-lite"/>
    </source>
</evidence>
<dbReference type="GO" id="GO:0005524">
    <property type="term" value="F:ATP binding"/>
    <property type="evidence" value="ECO:0007669"/>
    <property type="project" value="UniProtKB-KW"/>
</dbReference>
<feature type="compositionally biased region" description="Acidic residues" evidence="8">
    <location>
        <begin position="204"/>
        <end position="216"/>
    </location>
</feature>
<organism evidence="10 11">
    <name type="scientific">Chelatococcus reniformis</name>
    <dbReference type="NCBI Taxonomy" id="1494448"/>
    <lineage>
        <taxon>Bacteria</taxon>
        <taxon>Pseudomonadati</taxon>
        <taxon>Pseudomonadota</taxon>
        <taxon>Alphaproteobacteria</taxon>
        <taxon>Hyphomicrobiales</taxon>
        <taxon>Chelatococcaceae</taxon>
        <taxon>Chelatococcus</taxon>
    </lineage>
</organism>
<dbReference type="InterPro" id="IPR005895">
    <property type="entry name" value="ABC_transptr_haem_export_CcmA"/>
</dbReference>
<evidence type="ECO:0000256" key="5">
    <source>
        <dbReference type="ARBA" id="ARBA00022840"/>
    </source>
</evidence>
<reference evidence="10" key="2">
    <citation type="submission" date="2020-09" db="EMBL/GenBank/DDBJ databases">
        <authorList>
            <person name="Sun Q."/>
            <person name="Zhou Y."/>
        </authorList>
    </citation>
    <scope>NUCLEOTIDE SEQUENCE</scope>
    <source>
        <strain evidence="10">CGMCC 1.12919</strain>
    </source>
</reference>
<dbReference type="GO" id="GO:0017004">
    <property type="term" value="P:cytochrome complex assembly"/>
    <property type="evidence" value="ECO:0007669"/>
    <property type="project" value="UniProtKB-KW"/>
</dbReference>
<proteinExistence type="inferred from homology"/>
<sequence>MILDAHDLACRRGGRTVFRHVGFRLAAGEALVVTGDNGAGKSSLIAVVAGLLAPDAGRVSLEGGGGRPLDELIGLVGHRDGLKAQLTAAENLVFARELLGASARPVAEALASVGMSHAADMAVAILSAGQRRRVALARLLACDRPIWLMDEPGAALDAASLRMLAAMMSNHLAAGGIILAATHQPLGLEGARTLRLERPAGAAEPDDPFLEEDWDGELGWPLDAGPAERHADGSRPRTDDPA</sequence>
<dbReference type="InterPro" id="IPR017871">
    <property type="entry name" value="ABC_transporter-like_CS"/>
</dbReference>
<dbReference type="InterPro" id="IPR027417">
    <property type="entry name" value="P-loop_NTPase"/>
</dbReference>
<dbReference type="InterPro" id="IPR003593">
    <property type="entry name" value="AAA+_ATPase"/>
</dbReference>
<feature type="domain" description="ABC transporter" evidence="9">
    <location>
        <begin position="3"/>
        <end position="225"/>
    </location>
</feature>
<dbReference type="GO" id="GO:0016887">
    <property type="term" value="F:ATP hydrolysis activity"/>
    <property type="evidence" value="ECO:0007669"/>
    <property type="project" value="InterPro"/>
</dbReference>
<dbReference type="NCBIfam" id="TIGR01189">
    <property type="entry name" value="ccmA"/>
    <property type="match status" value="1"/>
</dbReference>
<keyword evidence="3" id="KW-0547">Nucleotide-binding</keyword>
<keyword evidence="4" id="KW-0201">Cytochrome c-type biogenesis</keyword>
<keyword evidence="5 10" id="KW-0067">ATP-binding</keyword>
<keyword evidence="2" id="KW-0813">Transport</keyword>
<dbReference type="RefSeq" id="WP_188607798.1">
    <property type="nucleotide sequence ID" value="NZ_BMGG01000001.1"/>
</dbReference>
<feature type="region of interest" description="Disordered" evidence="8">
    <location>
        <begin position="199"/>
        <end position="242"/>
    </location>
</feature>
<dbReference type="AlphaFoldDB" id="A0A916TYJ2"/>
<dbReference type="GO" id="GO:0022857">
    <property type="term" value="F:transmembrane transporter activity"/>
    <property type="evidence" value="ECO:0007669"/>
    <property type="project" value="InterPro"/>
</dbReference>
<dbReference type="PANTHER" id="PTHR43499">
    <property type="entry name" value="ABC TRANSPORTER I FAMILY MEMBER 1"/>
    <property type="match status" value="1"/>
</dbReference>
<dbReference type="Gene3D" id="3.40.50.300">
    <property type="entry name" value="P-loop containing nucleotide triphosphate hydrolases"/>
    <property type="match status" value="1"/>
</dbReference>
<evidence type="ECO:0000256" key="4">
    <source>
        <dbReference type="ARBA" id="ARBA00022748"/>
    </source>
</evidence>
<protein>
    <submittedName>
        <fullName evidence="10">Cytochrome c biogenesis ATP-binding export protein CcmA</fullName>
    </submittedName>
</protein>